<reference evidence="6" key="1">
    <citation type="submission" date="2018-01" db="EMBL/GenBank/DDBJ databases">
        <authorList>
            <person name="Mao J.F."/>
        </authorList>
    </citation>
    <scope>NUCLEOTIDE SEQUENCE</scope>
    <source>
        <strain evidence="6">Huo1</strain>
        <tissue evidence="6">Leaf</tissue>
    </source>
</reference>
<evidence type="ECO:0000313" key="6">
    <source>
        <dbReference type="EMBL" id="KAG6406545.1"/>
    </source>
</evidence>
<keyword evidence="1" id="KW-0433">Leucine-rich repeat</keyword>
<proteinExistence type="predicted"/>
<sequence>MTLSSLPEVKNVASIVRPLEYTLSGLSDDEFWSIIVEKAFDGNDEVPPVLEIIGKKIAEACQGLPLAANVVGGVLRRYKSEEEWRLISVNCLSDAEGRGIMKQKVIEQWMSEGFLQPDERNEMEDVGNKFFNVLVHNSLMHVVARDDHGNVQVCVMHNLVHDLASFVLSNSADGSTPVREILYIFQIDFCYR</sequence>
<evidence type="ECO:0000256" key="1">
    <source>
        <dbReference type="ARBA" id="ARBA00022614"/>
    </source>
</evidence>
<dbReference type="PANTHER" id="PTHR36766:SF70">
    <property type="entry name" value="DISEASE RESISTANCE PROTEIN RGA4"/>
    <property type="match status" value="1"/>
</dbReference>
<protein>
    <recommendedName>
        <fullName evidence="5">Disease resistance protein winged helix domain-containing protein</fullName>
    </recommendedName>
</protein>
<keyword evidence="2" id="KW-0547">Nucleotide-binding</keyword>
<dbReference type="Pfam" id="PF23559">
    <property type="entry name" value="WHD_DRP"/>
    <property type="match status" value="1"/>
</dbReference>
<dbReference type="GO" id="GO:0043531">
    <property type="term" value="F:ADP binding"/>
    <property type="evidence" value="ECO:0007669"/>
    <property type="project" value="InterPro"/>
</dbReference>
<keyword evidence="4" id="KW-0067">ATP-binding</keyword>
<reference evidence="6" key="2">
    <citation type="submission" date="2020-08" db="EMBL/GenBank/DDBJ databases">
        <title>Plant Genome Project.</title>
        <authorList>
            <person name="Zhang R.-G."/>
        </authorList>
    </citation>
    <scope>NUCLEOTIDE SEQUENCE</scope>
    <source>
        <strain evidence="6">Huo1</strain>
        <tissue evidence="6">Leaf</tissue>
    </source>
</reference>
<dbReference type="GO" id="GO:0006952">
    <property type="term" value="P:defense response"/>
    <property type="evidence" value="ECO:0007669"/>
    <property type="project" value="UniProtKB-KW"/>
</dbReference>
<dbReference type="AlphaFoldDB" id="A0A8X8X2L4"/>
<evidence type="ECO:0000259" key="5">
    <source>
        <dbReference type="Pfam" id="PF23559"/>
    </source>
</evidence>
<dbReference type="SUPFAM" id="SSF52540">
    <property type="entry name" value="P-loop containing nucleoside triphosphate hydrolases"/>
    <property type="match status" value="1"/>
</dbReference>
<feature type="domain" description="Disease resistance protein winged helix" evidence="5">
    <location>
        <begin position="99"/>
        <end position="164"/>
    </location>
</feature>
<dbReference type="InterPro" id="IPR058922">
    <property type="entry name" value="WHD_DRP"/>
</dbReference>
<evidence type="ECO:0000256" key="3">
    <source>
        <dbReference type="ARBA" id="ARBA00022821"/>
    </source>
</evidence>
<dbReference type="Proteomes" id="UP000298416">
    <property type="component" value="Unassembled WGS sequence"/>
</dbReference>
<comment type="caution">
    <text evidence="6">The sequence shown here is derived from an EMBL/GenBank/DDBJ whole genome shotgun (WGS) entry which is preliminary data.</text>
</comment>
<name>A0A8X8X2L4_SALSN</name>
<dbReference type="EMBL" id="PNBA02000012">
    <property type="protein sequence ID" value="KAG6406545.1"/>
    <property type="molecule type" value="Genomic_DNA"/>
</dbReference>
<evidence type="ECO:0000256" key="2">
    <source>
        <dbReference type="ARBA" id="ARBA00022741"/>
    </source>
</evidence>
<evidence type="ECO:0000256" key="4">
    <source>
        <dbReference type="ARBA" id="ARBA00022840"/>
    </source>
</evidence>
<dbReference type="InterPro" id="IPR027417">
    <property type="entry name" value="P-loop_NTPase"/>
</dbReference>
<accession>A0A8X8X2L4</accession>
<evidence type="ECO:0000313" key="7">
    <source>
        <dbReference type="Proteomes" id="UP000298416"/>
    </source>
</evidence>
<dbReference type="PANTHER" id="PTHR36766">
    <property type="entry name" value="PLANT BROAD-SPECTRUM MILDEW RESISTANCE PROTEIN RPW8"/>
    <property type="match status" value="1"/>
</dbReference>
<keyword evidence="7" id="KW-1185">Reference proteome</keyword>
<organism evidence="6">
    <name type="scientific">Salvia splendens</name>
    <name type="common">Scarlet sage</name>
    <dbReference type="NCBI Taxonomy" id="180675"/>
    <lineage>
        <taxon>Eukaryota</taxon>
        <taxon>Viridiplantae</taxon>
        <taxon>Streptophyta</taxon>
        <taxon>Embryophyta</taxon>
        <taxon>Tracheophyta</taxon>
        <taxon>Spermatophyta</taxon>
        <taxon>Magnoliopsida</taxon>
        <taxon>eudicotyledons</taxon>
        <taxon>Gunneridae</taxon>
        <taxon>Pentapetalae</taxon>
        <taxon>asterids</taxon>
        <taxon>lamiids</taxon>
        <taxon>Lamiales</taxon>
        <taxon>Lamiaceae</taxon>
        <taxon>Nepetoideae</taxon>
        <taxon>Mentheae</taxon>
        <taxon>Salviinae</taxon>
        <taxon>Salvia</taxon>
        <taxon>Salvia subgen. Calosphace</taxon>
        <taxon>core Calosphace</taxon>
    </lineage>
</organism>
<dbReference type="Gene3D" id="1.10.8.430">
    <property type="entry name" value="Helical domain of apoptotic protease-activating factors"/>
    <property type="match status" value="1"/>
</dbReference>
<gene>
    <name evidence="6" type="ORF">SASPL_134149</name>
</gene>
<keyword evidence="3" id="KW-0611">Plant defense</keyword>
<dbReference type="InterPro" id="IPR042197">
    <property type="entry name" value="Apaf_helical"/>
</dbReference>